<organism evidence="2">
    <name type="scientific">Planktothricoides raciborskii GIHE-MW2</name>
    <dbReference type="NCBI Taxonomy" id="2792601"/>
    <lineage>
        <taxon>Bacteria</taxon>
        <taxon>Bacillati</taxon>
        <taxon>Cyanobacteriota</taxon>
        <taxon>Cyanophyceae</taxon>
        <taxon>Oscillatoriophycideae</taxon>
        <taxon>Oscillatoriales</taxon>
        <taxon>Oscillatoriaceae</taxon>
        <taxon>Planktothricoides</taxon>
    </lineage>
</organism>
<protein>
    <submittedName>
        <fullName evidence="2">Uma2 family endonuclease</fullName>
    </submittedName>
</protein>
<feature type="domain" description="Putative restriction endonuclease" evidence="1">
    <location>
        <begin position="23"/>
        <end position="189"/>
    </location>
</feature>
<sequence>MTPITAEKPTINIAFPQWQPATWDDYVAWRDNPNLEQDVRLFFNQGYLWANMGNEGINHARFNDLFTLVFFVWFSRKKGLLVDSLSGCVIEKPPKQAAAPDKVLYIGGGSPQWSEGEPRRINLERWRVPDLVGEIADTTLATDLDEKKQLYAALGIPEYWVVDIKGRQVLAFRLQSDGKYQQIAVSVALAGLPISLLSEMLEQMTEGNNINAAVWFNQQLADLEKLGNSET</sequence>
<dbReference type="PANTHER" id="PTHR35400">
    <property type="entry name" value="SLR1083 PROTEIN"/>
    <property type="match status" value="1"/>
</dbReference>
<reference evidence="2" key="1">
    <citation type="submission" date="2024-07" db="EMBL/GenBank/DDBJ databases">
        <authorList>
            <person name="Kim Y.J."/>
            <person name="Jeong J.Y."/>
        </authorList>
    </citation>
    <scope>NUCLEOTIDE SEQUENCE</scope>
    <source>
        <strain evidence="2">GIHE-MW2</strain>
    </source>
</reference>
<dbReference type="PANTHER" id="PTHR35400:SF1">
    <property type="entry name" value="SLR1083 PROTEIN"/>
    <property type="match status" value="1"/>
</dbReference>
<keyword evidence="2" id="KW-0255">Endonuclease</keyword>
<dbReference type="InterPro" id="IPR011335">
    <property type="entry name" value="Restrct_endonuc-II-like"/>
</dbReference>
<gene>
    <name evidence="2" type="ORF">ABWT76_000502</name>
</gene>
<evidence type="ECO:0000313" key="2">
    <source>
        <dbReference type="EMBL" id="XCM37717.1"/>
    </source>
</evidence>
<proteinExistence type="predicted"/>
<keyword evidence="2" id="KW-0540">Nuclease</keyword>
<dbReference type="RefSeq" id="WP_054469595.1">
    <property type="nucleotide sequence ID" value="NZ_CP159837.1"/>
</dbReference>
<dbReference type="Pfam" id="PF05685">
    <property type="entry name" value="Uma2"/>
    <property type="match status" value="1"/>
</dbReference>
<name>A0AAU8JES9_9CYAN</name>
<dbReference type="SUPFAM" id="SSF52980">
    <property type="entry name" value="Restriction endonuclease-like"/>
    <property type="match status" value="1"/>
</dbReference>
<keyword evidence="2" id="KW-0378">Hydrolase</keyword>
<dbReference type="CDD" id="cd06260">
    <property type="entry name" value="DUF820-like"/>
    <property type="match status" value="1"/>
</dbReference>
<dbReference type="GO" id="GO:0004519">
    <property type="term" value="F:endonuclease activity"/>
    <property type="evidence" value="ECO:0007669"/>
    <property type="project" value="UniProtKB-KW"/>
</dbReference>
<dbReference type="InterPro" id="IPR012296">
    <property type="entry name" value="Nuclease_put_TT1808"/>
</dbReference>
<dbReference type="AlphaFoldDB" id="A0AAU8JES9"/>
<evidence type="ECO:0000259" key="1">
    <source>
        <dbReference type="Pfam" id="PF05685"/>
    </source>
</evidence>
<dbReference type="EMBL" id="CP159837">
    <property type="protein sequence ID" value="XCM37717.1"/>
    <property type="molecule type" value="Genomic_DNA"/>
</dbReference>
<dbReference type="InterPro" id="IPR008538">
    <property type="entry name" value="Uma2"/>
</dbReference>
<dbReference type="Gene3D" id="3.90.1570.10">
    <property type="entry name" value="tt1808, chain A"/>
    <property type="match status" value="1"/>
</dbReference>
<accession>A0AAU8JES9</accession>